<feature type="region of interest" description="Disordered" evidence="1">
    <location>
        <begin position="1"/>
        <end position="30"/>
    </location>
</feature>
<evidence type="ECO:0000256" key="1">
    <source>
        <dbReference type="SAM" id="MobiDB-lite"/>
    </source>
</evidence>
<evidence type="ECO:0000313" key="2">
    <source>
        <dbReference type="EMBL" id="KZT11277.1"/>
    </source>
</evidence>
<name>A0A165H5P5_9APHY</name>
<dbReference type="Proteomes" id="UP000076871">
    <property type="component" value="Unassembled WGS sequence"/>
</dbReference>
<feature type="compositionally biased region" description="Basic residues" evidence="1">
    <location>
        <begin position="225"/>
        <end position="238"/>
    </location>
</feature>
<feature type="compositionally biased region" description="Basic and acidic residues" evidence="1">
    <location>
        <begin position="433"/>
        <end position="445"/>
    </location>
</feature>
<dbReference type="EMBL" id="KV427607">
    <property type="protein sequence ID" value="KZT11277.1"/>
    <property type="molecule type" value="Genomic_DNA"/>
</dbReference>
<protein>
    <submittedName>
        <fullName evidence="2">Uncharacterized protein</fullName>
    </submittedName>
</protein>
<feature type="region of interest" description="Disordered" evidence="1">
    <location>
        <begin position="471"/>
        <end position="504"/>
    </location>
</feature>
<feature type="region of interest" description="Disordered" evidence="1">
    <location>
        <begin position="347"/>
        <end position="369"/>
    </location>
</feature>
<keyword evidence="3" id="KW-1185">Reference proteome</keyword>
<feature type="compositionally biased region" description="Basic residues" evidence="1">
    <location>
        <begin position="471"/>
        <end position="482"/>
    </location>
</feature>
<feature type="region of interest" description="Disordered" evidence="1">
    <location>
        <begin position="419"/>
        <end position="445"/>
    </location>
</feature>
<reference evidence="2 3" key="1">
    <citation type="journal article" date="2016" name="Mol. Biol. Evol.">
        <title>Comparative Genomics of Early-Diverging Mushroom-Forming Fungi Provides Insights into the Origins of Lignocellulose Decay Capabilities.</title>
        <authorList>
            <person name="Nagy L.G."/>
            <person name="Riley R."/>
            <person name="Tritt A."/>
            <person name="Adam C."/>
            <person name="Daum C."/>
            <person name="Floudas D."/>
            <person name="Sun H."/>
            <person name="Yadav J.S."/>
            <person name="Pangilinan J."/>
            <person name="Larsson K.H."/>
            <person name="Matsuura K."/>
            <person name="Barry K."/>
            <person name="Labutti K."/>
            <person name="Kuo R."/>
            <person name="Ohm R.A."/>
            <person name="Bhattacharya S.S."/>
            <person name="Shirouzu T."/>
            <person name="Yoshinaga Y."/>
            <person name="Martin F.M."/>
            <person name="Grigoriev I.V."/>
            <person name="Hibbett D.S."/>
        </authorList>
    </citation>
    <scope>NUCLEOTIDE SEQUENCE [LARGE SCALE GENOMIC DNA]</scope>
    <source>
        <strain evidence="2 3">93-53</strain>
    </source>
</reference>
<dbReference type="AlphaFoldDB" id="A0A165H5P5"/>
<dbReference type="GeneID" id="63828995"/>
<feature type="region of interest" description="Disordered" evidence="1">
    <location>
        <begin position="217"/>
        <end position="239"/>
    </location>
</feature>
<evidence type="ECO:0000313" key="3">
    <source>
        <dbReference type="Proteomes" id="UP000076871"/>
    </source>
</evidence>
<dbReference type="InParanoid" id="A0A165H5P5"/>
<organism evidence="2 3">
    <name type="scientific">Laetiporus sulphureus 93-53</name>
    <dbReference type="NCBI Taxonomy" id="1314785"/>
    <lineage>
        <taxon>Eukaryota</taxon>
        <taxon>Fungi</taxon>
        <taxon>Dikarya</taxon>
        <taxon>Basidiomycota</taxon>
        <taxon>Agaricomycotina</taxon>
        <taxon>Agaricomycetes</taxon>
        <taxon>Polyporales</taxon>
        <taxon>Laetiporus</taxon>
    </lineage>
</organism>
<gene>
    <name evidence="2" type="ORF">LAESUDRAFT_754939</name>
</gene>
<dbReference type="RefSeq" id="XP_040769017.1">
    <property type="nucleotide sequence ID" value="XM_040911967.1"/>
</dbReference>
<sequence>MAKMREDCPANKPSPKSSPAYTSHSGPQISVGVARGQELRGRINTRYARFHQKAQVHLDIFVQPSWLSWCGELISPEWAAAVSVDKEPSPPPVTEASVHMPSNTGEVAASGSLTASTSFDDLLPPAVSTSASVVAAPVAAVTAEGVPILKFEFQARAANPVAIDPPSDSDTAAMEVDIPLATVVAKPPSALGSGIIELSSNDEDNSNSDEVQYVGGNIPNLSPAHPKKGKGRDHKHAKPSSMTTVFEDQYVRMPVHTFCDRSLPPTYLPLWQRPFIACLCLYCLSSEKVSHTCMLSEFRLKCRKCHRDHKACKWCIRNTAADANDSDGWLSLKKIYRHNDWEVPKSPEASVMAKASRHQVRYDRKMRDTNTTGSEKVALAAALRLFLVSSLPDTPETESEVDDAFDEVVVKQEKEAAGPSCRNLAIPPPPSARLDHPSKHPRIDDSNPDDIMMQHFHAGTIVVPSTKVFKSRSSKSKSHVKGSSKTTTAKLEPSHTSATAIEPSVASTQLERMIELSQQLLVENRALRARKL</sequence>
<accession>A0A165H5P5</accession>
<feature type="compositionally biased region" description="Polar residues" evidence="1">
    <location>
        <begin position="494"/>
        <end position="504"/>
    </location>
</feature>
<proteinExistence type="predicted"/>